<protein>
    <recommendedName>
        <fullName evidence="14">Olfactory receptor</fullName>
    </recommendedName>
</protein>
<dbReference type="PRINTS" id="PR00237">
    <property type="entry name" value="GPCRRHODOPSN"/>
</dbReference>
<evidence type="ECO:0000313" key="18">
    <source>
        <dbReference type="Proteomes" id="UP000824782"/>
    </source>
</evidence>
<evidence type="ECO:0000256" key="3">
    <source>
        <dbReference type="ARBA" id="ARBA00022606"/>
    </source>
</evidence>
<keyword evidence="8 14" id="KW-0472">Membrane</keyword>
<dbReference type="Pfam" id="PF13853">
    <property type="entry name" value="7tm_4"/>
    <property type="match status" value="1"/>
</dbReference>
<dbReference type="GO" id="GO:0004930">
    <property type="term" value="F:G protein-coupled receptor activity"/>
    <property type="evidence" value="ECO:0007669"/>
    <property type="project" value="UniProtKB-KW"/>
</dbReference>
<dbReference type="PANTHER" id="PTHR24242">
    <property type="entry name" value="G-PROTEIN COUPLED RECEPTOR"/>
    <property type="match status" value="1"/>
</dbReference>
<evidence type="ECO:0000256" key="14">
    <source>
        <dbReference type="RuleBase" id="RU363047"/>
    </source>
</evidence>
<keyword evidence="7 13" id="KW-0297">G-protein coupled receptor</keyword>
<dbReference type="EMBL" id="WNYA01002872">
    <property type="protein sequence ID" value="KAG8543800.1"/>
    <property type="molecule type" value="Genomic_DNA"/>
</dbReference>
<evidence type="ECO:0000256" key="13">
    <source>
        <dbReference type="RuleBase" id="RU000688"/>
    </source>
</evidence>
<keyword evidence="10 13" id="KW-0675">Receptor</keyword>
<feature type="transmembrane region" description="Helical" evidence="14">
    <location>
        <begin position="97"/>
        <end position="119"/>
    </location>
</feature>
<comment type="subcellular location">
    <subcellularLocation>
        <location evidence="1 14">Cell membrane</location>
        <topology evidence="1 14">Multi-pass membrane protein</topology>
    </subcellularLocation>
</comment>
<accession>A0AAV6Z820</accession>
<evidence type="ECO:0000256" key="1">
    <source>
        <dbReference type="ARBA" id="ARBA00004651"/>
    </source>
</evidence>
<comment type="similarity">
    <text evidence="13">Belongs to the G-protein coupled receptor 1 family.</text>
</comment>
<dbReference type="PANTHER" id="PTHR24242:SF227">
    <property type="entry name" value="OLFACTORY RECEPTOR"/>
    <property type="match status" value="1"/>
</dbReference>
<evidence type="ECO:0000256" key="11">
    <source>
        <dbReference type="ARBA" id="ARBA00023180"/>
    </source>
</evidence>
<dbReference type="InterPro" id="IPR000725">
    <property type="entry name" value="Olfact_rcpt"/>
</dbReference>
<evidence type="ECO:0000313" key="17">
    <source>
        <dbReference type="EMBL" id="KAG8544503.1"/>
    </source>
</evidence>
<dbReference type="PRINTS" id="PR00245">
    <property type="entry name" value="OLFACTORYR"/>
</dbReference>
<feature type="transmembrane region" description="Helical" evidence="14">
    <location>
        <begin position="203"/>
        <end position="228"/>
    </location>
</feature>
<keyword evidence="2 14" id="KW-1003">Cell membrane</keyword>
<evidence type="ECO:0000256" key="10">
    <source>
        <dbReference type="ARBA" id="ARBA00023170"/>
    </source>
</evidence>
<keyword evidence="6 14" id="KW-1133">Transmembrane helix</keyword>
<keyword evidence="11" id="KW-0325">Glycoprotein</keyword>
<evidence type="ECO:0000259" key="15">
    <source>
        <dbReference type="PROSITE" id="PS50262"/>
    </source>
</evidence>
<dbReference type="Gene3D" id="1.20.1070.10">
    <property type="entry name" value="Rhodopsin 7-helix transmembrane proteins"/>
    <property type="match status" value="1"/>
</dbReference>
<proteinExistence type="inferred from homology"/>
<evidence type="ECO:0000256" key="7">
    <source>
        <dbReference type="ARBA" id="ARBA00023040"/>
    </source>
</evidence>
<dbReference type="Proteomes" id="UP000824782">
    <property type="component" value="Unassembled WGS sequence"/>
</dbReference>
<feature type="transmembrane region" description="Helical" evidence="14">
    <location>
        <begin position="277"/>
        <end position="299"/>
    </location>
</feature>
<feature type="domain" description="G-protein coupled receptors family 1 profile" evidence="15">
    <location>
        <begin position="40"/>
        <end position="297"/>
    </location>
</feature>
<dbReference type="GO" id="GO:0005886">
    <property type="term" value="C:plasma membrane"/>
    <property type="evidence" value="ECO:0007669"/>
    <property type="project" value="UniProtKB-SubCell"/>
</dbReference>
<feature type="transmembrane region" description="Helical" evidence="14">
    <location>
        <begin position="140"/>
        <end position="159"/>
    </location>
</feature>
<keyword evidence="18" id="KW-1185">Reference proteome</keyword>
<evidence type="ECO:0000256" key="5">
    <source>
        <dbReference type="ARBA" id="ARBA00022725"/>
    </source>
</evidence>
<dbReference type="PROSITE" id="PS00237">
    <property type="entry name" value="G_PROTEIN_RECEP_F1_1"/>
    <property type="match status" value="1"/>
</dbReference>
<evidence type="ECO:0000256" key="9">
    <source>
        <dbReference type="ARBA" id="ARBA00023157"/>
    </source>
</evidence>
<keyword evidence="5 14" id="KW-0552">Olfaction</keyword>
<organism evidence="17 18">
    <name type="scientific">Engystomops pustulosus</name>
    <name type="common">Tungara frog</name>
    <name type="synonym">Physalaemus pustulosus</name>
    <dbReference type="NCBI Taxonomy" id="76066"/>
    <lineage>
        <taxon>Eukaryota</taxon>
        <taxon>Metazoa</taxon>
        <taxon>Chordata</taxon>
        <taxon>Craniata</taxon>
        <taxon>Vertebrata</taxon>
        <taxon>Euteleostomi</taxon>
        <taxon>Amphibia</taxon>
        <taxon>Batrachia</taxon>
        <taxon>Anura</taxon>
        <taxon>Neobatrachia</taxon>
        <taxon>Hyloidea</taxon>
        <taxon>Leptodactylidae</taxon>
        <taxon>Leiuperinae</taxon>
        <taxon>Engystomops</taxon>
    </lineage>
</organism>
<comment type="caution">
    <text evidence="17">The sequence shown here is derived from an EMBL/GenBank/DDBJ whole genome shotgun (WGS) entry which is preliminary data.</text>
</comment>
<dbReference type="InterPro" id="IPR050939">
    <property type="entry name" value="Olfactory_GPCR1"/>
</dbReference>
<keyword evidence="9" id="KW-1015">Disulfide bond</keyword>
<dbReference type="EMBL" id="WNYA01002217">
    <property type="protein sequence ID" value="KAG8544503.1"/>
    <property type="molecule type" value="Genomic_DNA"/>
</dbReference>
<feature type="transmembrane region" description="Helical" evidence="14">
    <location>
        <begin position="31"/>
        <end position="52"/>
    </location>
</feature>
<dbReference type="InterPro" id="IPR017452">
    <property type="entry name" value="GPCR_Rhodpsn_7TM"/>
</dbReference>
<keyword evidence="4 13" id="KW-0812">Transmembrane</keyword>
<keyword evidence="12 13" id="KW-0807">Transducer</keyword>
<dbReference type="PROSITE" id="PS50262">
    <property type="entry name" value="G_PROTEIN_RECEP_F1_2"/>
    <property type="match status" value="1"/>
</dbReference>
<feature type="transmembrane region" description="Helical" evidence="14">
    <location>
        <begin position="59"/>
        <end position="77"/>
    </location>
</feature>
<evidence type="ECO:0000256" key="6">
    <source>
        <dbReference type="ARBA" id="ARBA00022989"/>
    </source>
</evidence>
<dbReference type="SMART" id="SM01381">
    <property type="entry name" value="7TM_GPCR_Srsx"/>
    <property type="match status" value="1"/>
</dbReference>
<evidence type="ECO:0000256" key="12">
    <source>
        <dbReference type="ARBA" id="ARBA00023224"/>
    </source>
</evidence>
<dbReference type="GO" id="GO:0004984">
    <property type="term" value="F:olfactory receptor activity"/>
    <property type="evidence" value="ECO:0007669"/>
    <property type="project" value="InterPro"/>
</dbReference>
<gene>
    <name evidence="17" type="ORF">GDO81_022369</name>
    <name evidence="16" type="ORF">GDO81_023670</name>
</gene>
<sequence length="337" mass="38022">MENQSASSEAFLVGFPGIPEDMHSPVSTAMFLVYMVSLIANGCVISLVTLNAYLHHPMYLLIANLASSDLLFDTVTLPKLIAKYWFGSSTINLKVCLFQMFCVHYLGSLDSYLMMMMAIDRYVAISQPLRYSLIVTNKRLVIVCVITWILIAPSTNIVINIQTSENILYCPPSPKKINTLFCTQTTVTTLACTDATNPRKVAFVSALVVLLVPLGLILLSYILILLEIFTFSRYGNWQKAFYTCATHLLVVALYYVPRVFFYIVTNIPSIIIIKPDISALILFLYSTVPHMANPIIYFLRTKEIRQTMAKSIQRIKDMQTLCSLMLVDSTEVKRKCQ</sequence>
<name>A0AAV6Z820_ENGPU</name>
<evidence type="ECO:0000313" key="16">
    <source>
        <dbReference type="EMBL" id="KAG8543800.1"/>
    </source>
</evidence>
<evidence type="ECO:0000256" key="4">
    <source>
        <dbReference type="ARBA" id="ARBA00022692"/>
    </source>
</evidence>
<dbReference type="AlphaFoldDB" id="A0AAV6Z820"/>
<evidence type="ECO:0000256" key="8">
    <source>
        <dbReference type="ARBA" id="ARBA00023136"/>
    </source>
</evidence>
<keyword evidence="3 14" id="KW-0716">Sensory transduction</keyword>
<reference evidence="17" key="1">
    <citation type="thesis" date="2020" institute="ProQuest LLC" country="789 East Eisenhower Parkway, Ann Arbor, MI, USA">
        <title>Comparative Genomics and Chromosome Evolution.</title>
        <authorList>
            <person name="Mudd A.B."/>
        </authorList>
    </citation>
    <scope>NUCLEOTIDE SEQUENCE</scope>
    <source>
        <strain evidence="17">237g6f4</strain>
        <tissue evidence="17">Blood</tissue>
    </source>
</reference>
<evidence type="ECO:0000256" key="2">
    <source>
        <dbReference type="ARBA" id="ARBA00022475"/>
    </source>
</evidence>
<dbReference type="SUPFAM" id="SSF81321">
    <property type="entry name" value="Family A G protein-coupled receptor-like"/>
    <property type="match status" value="1"/>
</dbReference>
<dbReference type="InterPro" id="IPR000276">
    <property type="entry name" value="GPCR_Rhodpsn"/>
</dbReference>
<dbReference type="FunFam" id="1.20.1070.10:FF:000013">
    <property type="entry name" value="Olfactory receptor"/>
    <property type="match status" value="1"/>
</dbReference>